<evidence type="ECO:0000256" key="3">
    <source>
        <dbReference type="SAM" id="SignalP"/>
    </source>
</evidence>
<dbReference type="InParanoid" id="A0A517SDE7"/>
<keyword evidence="3" id="KW-0732">Signal</keyword>
<reference evidence="4 5" key="1">
    <citation type="submission" date="2019-02" db="EMBL/GenBank/DDBJ databases">
        <title>Deep-cultivation of Planctomycetes and their phenomic and genomic characterization uncovers novel biology.</title>
        <authorList>
            <person name="Wiegand S."/>
            <person name="Jogler M."/>
            <person name="Boedeker C."/>
            <person name="Pinto D."/>
            <person name="Vollmers J."/>
            <person name="Rivas-Marin E."/>
            <person name="Kohn T."/>
            <person name="Peeters S.H."/>
            <person name="Heuer A."/>
            <person name="Rast P."/>
            <person name="Oberbeckmann S."/>
            <person name="Bunk B."/>
            <person name="Jeske O."/>
            <person name="Meyerdierks A."/>
            <person name="Storesund J.E."/>
            <person name="Kallscheuer N."/>
            <person name="Luecker S."/>
            <person name="Lage O.M."/>
            <person name="Pohl T."/>
            <person name="Merkel B.J."/>
            <person name="Hornburger P."/>
            <person name="Mueller R.-W."/>
            <person name="Bruemmer F."/>
            <person name="Labrenz M."/>
            <person name="Spormann A.M."/>
            <person name="Op den Camp H."/>
            <person name="Overmann J."/>
            <person name="Amann R."/>
            <person name="Jetten M.S.M."/>
            <person name="Mascher T."/>
            <person name="Medema M.H."/>
            <person name="Devos D.P."/>
            <person name="Kaster A.-K."/>
            <person name="Ovreas L."/>
            <person name="Rohde M."/>
            <person name="Galperin M.Y."/>
            <person name="Jogler C."/>
        </authorList>
    </citation>
    <scope>NUCLEOTIDE SEQUENCE [LARGE SCALE GENOMIC DNA]</scope>
    <source>
        <strain evidence="4 5">Pan44</strain>
    </source>
</reference>
<feature type="region of interest" description="Disordered" evidence="1">
    <location>
        <begin position="118"/>
        <end position="165"/>
    </location>
</feature>
<evidence type="ECO:0000256" key="1">
    <source>
        <dbReference type="SAM" id="MobiDB-lite"/>
    </source>
</evidence>
<evidence type="ECO:0000313" key="4">
    <source>
        <dbReference type="EMBL" id="QDT54146.1"/>
    </source>
</evidence>
<accession>A0A517SDE7</accession>
<keyword evidence="2" id="KW-0472">Membrane</keyword>
<dbReference type="KEGG" id="ccos:Pan44_21730"/>
<evidence type="ECO:0000256" key="2">
    <source>
        <dbReference type="SAM" id="Phobius"/>
    </source>
</evidence>
<keyword evidence="5" id="KW-1185">Reference proteome</keyword>
<feature type="chain" id="PRO_5022113369" evidence="3">
    <location>
        <begin position="33"/>
        <end position="165"/>
    </location>
</feature>
<keyword evidence="2" id="KW-0812">Transmembrane</keyword>
<name>A0A517SDE7_9PLAN</name>
<dbReference type="Proteomes" id="UP000315700">
    <property type="component" value="Chromosome"/>
</dbReference>
<sequence precursor="true">MTVQRRSGRWIPLACLACALAAVSPVMSSVRAATFQADSASSGPGKGSALIESDPSVANVSEAAPEAASAPADELTQDLEKKRKLRLAILVGGLIAVTGLALVLLTILGGSATRRGLRRKPLTEGSPAGEPLPAERFDDVESTGKDESQPLSDAESRPAADGGAR</sequence>
<feature type="signal peptide" evidence="3">
    <location>
        <begin position="1"/>
        <end position="32"/>
    </location>
</feature>
<protein>
    <submittedName>
        <fullName evidence="4">Uncharacterized protein</fullName>
    </submittedName>
</protein>
<proteinExistence type="predicted"/>
<feature type="compositionally biased region" description="Basic and acidic residues" evidence="1">
    <location>
        <begin position="133"/>
        <end position="165"/>
    </location>
</feature>
<dbReference type="AlphaFoldDB" id="A0A517SDE7"/>
<gene>
    <name evidence="4" type="ORF">Pan44_21730</name>
</gene>
<organism evidence="4 5">
    <name type="scientific">Caulifigura coniformis</name>
    <dbReference type="NCBI Taxonomy" id="2527983"/>
    <lineage>
        <taxon>Bacteria</taxon>
        <taxon>Pseudomonadati</taxon>
        <taxon>Planctomycetota</taxon>
        <taxon>Planctomycetia</taxon>
        <taxon>Planctomycetales</taxon>
        <taxon>Planctomycetaceae</taxon>
        <taxon>Caulifigura</taxon>
    </lineage>
</organism>
<dbReference type="EMBL" id="CP036271">
    <property type="protein sequence ID" value="QDT54146.1"/>
    <property type="molecule type" value="Genomic_DNA"/>
</dbReference>
<keyword evidence="2" id="KW-1133">Transmembrane helix</keyword>
<evidence type="ECO:0000313" key="5">
    <source>
        <dbReference type="Proteomes" id="UP000315700"/>
    </source>
</evidence>
<feature type="transmembrane region" description="Helical" evidence="2">
    <location>
        <begin position="87"/>
        <end position="110"/>
    </location>
</feature>